<accession>A0A9D4CPA2</accession>
<sequence>MFMFNASDGVGRTGTFIAVDHLLQHIRDHEDVDIFQLVLDIREHRCNMVQTEVLESKDY</sequence>
<dbReference type="PROSITE" id="PS50056">
    <property type="entry name" value="TYR_PHOSPHATASE_2"/>
    <property type="match status" value="1"/>
</dbReference>
<evidence type="ECO:0000313" key="4">
    <source>
        <dbReference type="Proteomes" id="UP000828390"/>
    </source>
</evidence>
<dbReference type="Proteomes" id="UP000828390">
    <property type="component" value="Unassembled WGS sequence"/>
</dbReference>
<proteinExistence type="predicted"/>
<evidence type="ECO:0000313" key="3">
    <source>
        <dbReference type="EMBL" id="KAH3727761.1"/>
    </source>
</evidence>
<name>A0A9D4CPA2_DREPO</name>
<dbReference type="EMBL" id="JAIWYP010000012">
    <property type="protein sequence ID" value="KAH3727761.1"/>
    <property type="molecule type" value="Genomic_DNA"/>
</dbReference>
<feature type="domain" description="Tyrosine specific protein phosphatases" evidence="2">
    <location>
        <begin position="1"/>
        <end position="52"/>
    </location>
</feature>
<dbReference type="PROSITE" id="PS50055">
    <property type="entry name" value="TYR_PHOSPHATASE_PTP"/>
    <property type="match status" value="1"/>
</dbReference>
<dbReference type="SUPFAM" id="SSF52799">
    <property type="entry name" value="(Phosphotyrosine protein) phosphatases II"/>
    <property type="match status" value="1"/>
</dbReference>
<dbReference type="GO" id="GO:0004725">
    <property type="term" value="F:protein tyrosine phosphatase activity"/>
    <property type="evidence" value="ECO:0007669"/>
    <property type="project" value="InterPro"/>
</dbReference>
<dbReference type="InterPro" id="IPR042996">
    <property type="entry name" value="PTPRO"/>
</dbReference>
<dbReference type="InterPro" id="IPR000387">
    <property type="entry name" value="Tyr_Pase_dom"/>
</dbReference>
<dbReference type="Gene3D" id="3.90.190.10">
    <property type="entry name" value="Protein tyrosine phosphatase superfamily"/>
    <property type="match status" value="1"/>
</dbReference>
<dbReference type="GO" id="GO:0098978">
    <property type="term" value="C:glutamatergic synapse"/>
    <property type="evidence" value="ECO:0007669"/>
    <property type="project" value="TreeGrafter"/>
</dbReference>
<keyword evidence="4" id="KW-1185">Reference proteome</keyword>
<dbReference type="GO" id="GO:0007411">
    <property type="term" value="P:axon guidance"/>
    <property type="evidence" value="ECO:0007669"/>
    <property type="project" value="TreeGrafter"/>
</dbReference>
<dbReference type="AlphaFoldDB" id="A0A9D4CPA2"/>
<dbReference type="GO" id="GO:0017147">
    <property type="term" value="F:Wnt-protein binding"/>
    <property type="evidence" value="ECO:0007669"/>
    <property type="project" value="TreeGrafter"/>
</dbReference>
<gene>
    <name evidence="3" type="ORF">DPMN_053704</name>
</gene>
<dbReference type="GO" id="GO:0003093">
    <property type="term" value="P:regulation of glomerular filtration"/>
    <property type="evidence" value="ECO:0007669"/>
    <property type="project" value="TreeGrafter"/>
</dbReference>
<dbReference type="InterPro" id="IPR000242">
    <property type="entry name" value="PTP_cat"/>
</dbReference>
<dbReference type="GO" id="GO:0090090">
    <property type="term" value="P:negative regulation of canonical Wnt signaling pathway"/>
    <property type="evidence" value="ECO:0007669"/>
    <property type="project" value="TreeGrafter"/>
</dbReference>
<reference evidence="3" key="2">
    <citation type="submission" date="2020-11" db="EMBL/GenBank/DDBJ databases">
        <authorList>
            <person name="McCartney M.A."/>
            <person name="Auch B."/>
            <person name="Kono T."/>
            <person name="Mallez S."/>
            <person name="Becker A."/>
            <person name="Gohl D.M."/>
            <person name="Silverstein K.A.T."/>
            <person name="Koren S."/>
            <person name="Bechman K.B."/>
            <person name="Herman A."/>
            <person name="Abrahante J.E."/>
            <person name="Garbe J."/>
        </authorList>
    </citation>
    <scope>NUCLEOTIDE SEQUENCE</scope>
    <source>
        <strain evidence="3">Duluth1</strain>
        <tissue evidence="3">Whole animal</tissue>
    </source>
</reference>
<dbReference type="GO" id="GO:0098982">
    <property type="term" value="C:GABA-ergic synapse"/>
    <property type="evidence" value="ECO:0007669"/>
    <property type="project" value="TreeGrafter"/>
</dbReference>
<dbReference type="PRINTS" id="PR00700">
    <property type="entry name" value="PRTYPHPHTASE"/>
</dbReference>
<dbReference type="Pfam" id="PF00102">
    <property type="entry name" value="Y_phosphatase"/>
    <property type="match status" value="1"/>
</dbReference>
<reference evidence="3" key="1">
    <citation type="journal article" date="2019" name="bioRxiv">
        <title>The Genome of the Zebra Mussel, Dreissena polymorpha: A Resource for Invasive Species Research.</title>
        <authorList>
            <person name="McCartney M.A."/>
            <person name="Auch B."/>
            <person name="Kono T."/>
            <person name="Mallez S."/>
            <person name="Zhang Y."/>
            <person name="Obille A."/>
            <person name="Becker A."/>
            <person name="Abrahante J.E."/>
            <person name="Garbe J."/>
            <person name="Badalamenti J.P."/>
            <person name="Herman A."/>
            <person name="Mangelson H."/>
            <person name="Liachko I."/>
            <person name="Sullivan S."/>
            <person name="Sone E.D."/>
            <person name="Koren S."/>
            <person name="Silverstein K.A.T."/>
            <person name="Beckman K.B."/>
            <person name="Gohl D.M."/>
        </authorList>
    </citation>
    <scope>NUCLEOTIDE SEQUENCE</scope>
    <source>
        <strain evidence="3">Duluth1</strain>
        <tissue evidence="3">Whole animal</tissue>
    </source>
</reference>
<comment type="caution">
    <text evidence="3">The sequence shown here is derived from an EMBL/GenBank/DDBJ whole genome shotgun (WGS) entry which is preliminary data.</text>
</comment>
<dbReference type="PANTHER" id="PTHR47028">
    <property type="entry name" value="RECEPTOR-TYPE TYROSINE-PROTEIN PHOSPHATASE O"/>
    <property type="match status" value="1"/>
</dbReference>
<organism evidence="3 4">
    <name type="scientific">Dreissena polymorpha</name>
    <name type="common">Zebra mussel</name>
    <name type="synonym">Mytilus polymorpha</name>
    <dbReference type="NCBI Taxonomy" id="45954"/>
    <lineage>
        <taxon>Eukaryota</taxon>
        <taxon>Metazoa</taxon>
        <taxon>Spiralia</taxon>
        <taxon>Lophotrochozoa</taxon>
        <taxon>Mollusca</taxon>
        <taxon>Bivalvia</taxon>
        <taxon>Autobranchia</taxon>
        <taxon>Heteroconchia</taxon>
        <taxon>Euheterodonta</taxon>
        <taxon>Imparidentia</taxon>
        <taxon>Neoheterodontei</taxon>
        <taxon>Myida</taxon>
        <taxon>Dreissenoidea</taxon>
        <taxon>Dreissenidae</taxon>
        <taxon>Dreissena</taxon>
    </lineage>
</organism>
<feature type="domain" description="Tyrosine-protein phosphatase" evidence="1">
    <location>
        <begin position="1"/>
        <end position="52"/>
    </location>
</feature>
<dbReference type="GO" id="GO:0045296">
    <property type="term" value="F:cadherin binding"/>
    <property type="evidence" value="ECO:0007669"/>
    <property type="project" value="TreeGrafter"/>
</dbReference>
<protein>
    <submittedName>
        <fullName evidence="3">Uncharacterized protein</fullName>
    </submittedName>
</protein>
<dbReference type="InterPro" id="IPR029021">
    <property type="entry name" value="Prot-tyrosine_phosphatase-like"/>
</dbReference>
<evidence type="ECO:0000259" key="1">
    <source>
        <dbReference type="PROSITE" id="PS50055"/>
    </source>
</evidence>
<dbReference type="PANTHER" id="PTHR47028:SF1">
    <property type="entry name" value="RECEPTOR-TYPE TYROSINE-PROTEIN PHOSPHATASE O"/>
    <property type="match status" value="1"/>
</dbReference>
<evidence type="ECO:0000259" key="2">
    <source>
        <dbReference type="PROSITE" id="PS50056"/>
    </source>
</evidence>
<dbReference type="GO" id="GO:0005886">
    <property type="term" value="C:plasma membrane"/>
    <property type="evidence" value="ECO:0007669"/>
    <property type="project" value="TreeGrafter"/>
</dbReference>